<feature type="region of interest" description="Disordered" evidence="1">
    <location>
        <begin position="31"/>
        <end position="158"/>
    </location>
</feature>
<keyword evidence="4" id="KW-1185">Reference proteome</keyword>
<evidence type="ECO:0000259" key="2">
    <source>
        <dbReference type="Pfam" id="PF03943"/>
    </source>
</evidence>
<dbReference type="GO" id="GO:0051028">
    <property type="term" value="P:mRNA transport"/>
    <property type="evidence" value="ECO:0007669"/>
    <property type="project" value="InterPro"/>
</dbReference>
<feature type="compositionally biased region" description="Polar residues" evidence="1">
    <location>
        <begin position="127"/>
        <end position="144"/>
    </location>
</feature>
<evidence type="ECO:0000256" key="1">
    <source>
        <dbReference type="SAM" id="MobiDB-lite"/>
    </source>
</evidence>
<evidence type="ECO:0000313" key="4">
    <source>
        <dbReference type="Proteomes" id="UP001162480"/>
    </source>
</evidence>
<feature type="compositionally biased region" description="Basic and acidic residues" evidence="1">
    <location>
        <begin position="146"/>
        <end position="157"/>
    </location>
</feature>
<dbReference type="Pfam" id="PF03943">
    <property type="entry name" value="TAP_C"/>
    <property type="match status" value="1"/>
</dbReference>
<feature type="domain" description="TAP-C" evidence="2">
    <location>
        <begin position="366"/>
        <end position="399"/>
    </location>
</feature>
<reference evidence="3" key="1">
    <citation type="submission" date="2023-08" db="EMBL/GenBank/DDBJ databases">
        <authorList>
            <person name="Alioto T."/>
            <person name="Alioto T."/>
            <person name="Gomez Garrido J."/>
        </authorList>
    </citation>
    <scope>NUCLEOTIDE SEQUENCE</scope>
</reference>
<accession>A0AA36F2B7</accession>
<evidence type="ECO:0000313" key="3">
    <source>
        <dbReference type="EMBL" id="CAI9721912.1"/>
    </source>
</evidence>
<dbReference type="AlphaFoldDB" id="A0AA36F2B7"/>
<name>A0AA36F2B7_OCTVU</name>
<organism evidence="3 4">
    <name type="scientific">Octopus vulgaris</name>
    <name type="common">Common octopus</name>
    <dbReference type="NCBI Taxonomy" id="6645"/>
    <lineage>
        <taxon>Eukaryota</taxon>
        <taxon>Metazoa</taxon>
        <taxon>Spiralia</taxon>
        <taxon>Lophotrochozoa</taxon>
        <taxon>Mollusca</taxon>
        <taxon>Cephalopoda</taxon>
        <taxon>Coleoidea</taxon>
        <taxon>Octopodiformes</taxon>
        <taxon>Octopoda</taxon>
        <taxon>Incirrata</taxon>
        <taxon>Octopodidae</taxon>
        <taxon>Octopus</taxon>
    </lineage>
</organism>
<dbReference type="EMBL" id="OX597817">
    <property type="protein sequence ID" value="CAI9721912.1"/>
    <property type="molecule type" value="Genomic_DNA"/>
</dbReference>
<gene>
    <name evidence="3" type="ORF">OCTVUL_1B019463</name>
</gene>
<dbReference type="GO" id="GO:0005634">
    <property type="term" value="C:nucleus"/>
    <property type="evidence" value="ECO:0007669"/>
    <property type="project" value="InterPro"/>
</dbReference>
<dbReference type="SUPFAM" id="SSF46934">
    <property type="entry name" value="UBA-like"/>
    <property type="match status" value="1"/>
</dbReference>
<proteinExistence type="predicted"/>
<protein>
    <submittedName>
        <fullName evidence="3">XP_036357829.1uncharacterized protein LOC118762906</fullName>
    </submittedName>
</protein>
<dbReference type="InterPro" id="IPR009060">
    <property type="entry name" value="UBA-like_sf"/>
</dbReference>
<dbReference type="Gene3D" id="1.10.8.10">
    <property type="entry name" value="DNA helicase RuvA subunit, C-terminal domain"/>
    <property type="match status" value="1"/>
</dbReference>
<sequence>MNSLIAVHLITEINKENRRIIKPFSLWFSDSHTKSEKQKPPKRTNRHQSKSDYTASKRRDSSTPSREQTHTWHRSFVPRSSDNQCYPRKKNYQNLSKSKNSRGSKHSEEERRSNYPSTSHDYESSKSAESIQDSPQKRQASTKKPSFHESRSRERENFTSYNTPSWEWNHTIDGYPTYQQNFCDYDKNLWPNEYPVPNVEFYLPLNYDQSQNPPMPPQSTHETTSCYFPNQALSIPEEPHYAIREPSDEVFNEGFYNYDFPYSFLNFRDNKSWINPPIENKVIPCTGYSNFPVNSFFNAPGGFLQDSTSGMNFHSDSVHYMFPQVPQFCDSYIPVRQHIIPSIPKSTKKAPKDNSNEFDEALKRIMMEQFSLFTNFTPQFSTWCLECCGWDYGKAADSFIYNSHIVKRIPYMAYNA</sequence>
<dbReference type="InterPro" id="IPR005637">
    <property type="entry name" value="TAP_C_dom"/>
</dbReference>
<dbReference type="Proteomes" id="UP001162480">
    <property type="component" value="Chromosome 4"/>
</dbReference>